<dbReference type="EMBL" id="CP162551">
    <property type="protein sequence ID" value="XDI37311.1"/>
    <property type="molecule type" value="Genomic_DNA"/>
</dbReference>
<dbReference type="RefSeq" id="WP_368504668.1">
    <property type="nucleotide sequence ID" value="NZ_CP162551.1"/>
</dbReference>
<dbReference type="GO" id="GO:0016829">
    <property type="term" value="F:lyase activity"/>
    <property type="evidence" value="ECO:0007669"/>
    <property type="project" value="UniProtKB-KW"/>
</dbReference>
<dbReference type="CDD" id="cd03414">
    <property type="entry name" value="CbiX_SirB_C"/>
    <property type="match status" value="1"/>
</dbReference>
<dbReference type="InterPro" id="IPR050963">
    <property type="entry name" value="Sirohydro_Cobaltochel/CbiX"/>
</dbReference>
<keyword evidence="2" id="KW-0456">Lyase</keyword>
<dbReference type="PANTHER" id="PTHR33542:SF3">
    <property type="entry name" value="SIROHYDROCHLORIN FERROCHELATASE, CHLOROPLASTIC"/>
    <property type="match status" value="1"/>
</dbReference>
<dbReference type="Gene3D" id="3.40.50.1400">
    <property type="match status" value="2"/>
</dbReference>
<gene>
    <name evidence="3" type="ORF">AB3N04_03060</name>
</gene>
<dbReference type="GO" id="GO:0046872">
    <property type="term" value="F:metal ion binding"/>
    <property type="evidence" value="ECO:0007669"/>
    <property type="project" value="UniProtKB-KW"/>
</dbReference>
<dbReference type="PANTHER" id="PTHR33542">
    <property type="entry name" value="SIROHYDROCHLORIN FERROCHELATASE, CHLOROPLASTIC"/>
    <property type="match status" value="1"/>
</dbReference>
<dbReference type="Pfam" id="PF01903">
    <property type="entry name" value="CbiX"/>
    <property type="match status" value="2"/>
</dbReference>
<name>A0AB39BVH0_9BACI</name>
<accession>A0AB39BVH0</accession>
<reference evidence="3" key="1">
    <citation type="submission" date="2024-07" db="EMBL/GenBank/DDBJ databases">
        <title>Identification and characteristics of an arsenic-resistant bacterial isolate, which belongs to a novel species.</title>
        <authorList>
            <person name="Juszczyk A."/>
            <person name="Kowalczyk A."/>
            <person name="Was K."/>
            <person name="Kosowicz W."/>
            <person name="Budzyn A."/>
            <person name="Latowski D."/>
        </authorList>
    </citation>
    <scope>NUCLEOTIDE SEQUENCE</scope>
    <source>
        <strain evidence="3">As8PL</strain>
    </source>
</reference>
<evidence type="ECO:0000256" key="2">
    <source>
        <dbReference type="ARBA" id="ARBA00023239"/>
    </source>
</evidence>
<dbReference type="AlphaFoldDB" id="A0AB39BVH0"/>
<organism evidence="3">
    <name type="scientific">Alkalihalophilus sp. As8PL</name>
    <dbReference type="NCBI Taxonomy" id="3237103"/>
    <lineage>
        <taxon>Bacteria</taxon>
        <taxon>Bacillati</taxon>
        <taxon>Bacillota</taxon>
        <taxon>Bacilli</taxon>
        <taxon>Bacillales</taxon>
        <taxon>Bacillaceae</taxon>
        <taxon>Alkalihalophilus</taxon>
    </lineage>
</organism>
<dbReference type="SUPFAM" id="SSF53800">
    <property type="entry name" value="Chelatase"/>
    <property type="match status" value="1"/>
</dbReference>
<evidence type="ECO:0000313" key="3">
    <source>
        <dbReference type="EMBL" id="XDI37311.1"/>
    </source>
</evidence>
<proteinExistence type="predicted"/>
<evidence type="ECO:0000256" key="1">
    <source>
        <dbReference type="ARBA" id="ARBA00022723"/>
    </source>
</evidence>
<dbReference type="InterPro" id="IPR002762">
    <property type="entry name" value="CbiX-like"/>
</dbReference>
<protein>
    <submittedName>
        <fullName evidence="3">Sirohydrochlorin chelatase</fullName>
    </submittedName>
</protein>
<sequence>MNAILYVGHGSRVQAGNQELISFIESVKVYFKEIPIQEHAFIELADPSIAEGITACIEKGATQIAVVPVLLLTANHAKLDIPREIDEAKKRYPHVHFVYGRPFGVEATLISILKKRLEQKGLPMITARPEEEEREEAMVLVVGRGSSDPDANSDLMKISRLLWEEAPIADAEVCYIAATRPTVDQGLERITRFPYKKVYVLPYLLFTGVLMKGLQKKLDQWSAKTGIESILCSYLGFDDDMKEVLIRRVEEVLNEAVLVNCDMCQYRLAAEEKRVSS</sequence>
<dbReference type="CDD" id="cd03416">
    <property type="entry name" value="CbiX_SirB_N"/>
    <property type="match status" value="1"/>
</dbReference>
<keyword evidence="1" id="KW-0479">Metal-binding</keyword>